<dbReference type="PANTHER" id="PTHR22870">
    <property type="entry name" value="REGULATOR OF CHROMOSOME CONDENSATION"/>
    <property type="match status" value="1"/>
</dbReference>
<evidence type="ECO:0000313" key="4">
    <source>
        <dbReference type="EnsemblProtists" id="EKX49192"/>
    </source>
</evidence>
<dbReference type="SUPFAM" id="SSF50985">
    <property type="entry name" value="RCC1/BLIP-II"/>
    <property type="match status" value="1"/>
</dbReference>
<evidence type="ECO:0000313" key="3">
    <source>
        <dbReference type="EMBL" id="EKX49192.1"/>
    </source>
</evidence>
<dbReference type="PaxDb" id="55529-EKX49192"/>
<feature type="non-terminal residue" evidence="3">
    <location>
        <position position="229"/>
    </location>
</feature>
<keyword evidence="5" id="KW-1185">Reference proteome</keyword>
<proteinExistence type="predicted"/>
<dbReference type="PROSITE" id="PS50012">
    <property type="entry name" value="RCC1_3"/>
    <property type="match status" value="3"/>
</dbReference>
<dbReference type="OMA" id="ESPKCID"/>
<dbReference type="InterPro" id="IPR009091">
    <property type="entry name" value="RCC1/BLIP-II"/>
</dbReference>
<reference evidence="4" key="3">
    <citation type="submission" date="2015-06" db="UniProtKB">
        <authorList>
            <consortium name="EnsemblProtists"/>
        </authorList>
    </citation>
    <scope>IDENTIFICATION</scope>
</reference>
<gene>
    <name evidence="3" type="ORF">GUITHDRAFT_48795</name>
</gene>
<name>L1JLG8_GUITC</name>
<evidence type="ECO:0000256" key="1">
    <source>
        <dbReference type="ARBA" id="ARBA00022737"/>
    </source>
</evidence>
<dbReference type="KEGG" id="gtt:GUITHDRAFT_48795"/>
<feature type="repeat" description="RCC1" evidence="2">
    <location>
        <begin position="163"/>
        <end position="214"/>
    </location>
</feature>
<dbReference type="Gene3D" id="2.130.10.30">
    <property type="entry name" value="Regulator of chromosome condensation 1/beta-lactamase-inhibitor protein II"/>
    <property type="match status" value="2"/>
</dbReference>
<organism evidence="3">
    <name type="scientific">Guillardia theta (strain CCMP2712)</name>
    <name type="common">Cryptophyte</name>
    <dbReference type="NCBI Taxonomy" id="905079"/>
    <lineage>
        <taxon>Eukaryota</taxon>
        <taxon>Cryptophyceae</taxon>
        <taxon>Pyrenomonadales</taxon>
        <taxon>Geminigeraceae</taxon>
        <taxon>Guillardia</taxon>
    </lineage>
</organism>
<accession>L1JLG8</accession>
<dbReference type="PANTHER" id="PTHR22870:SF408">
    <property type="entry name" value="OS09G0560450 PROTEIN"/>
    <property type="match status" value="1"/>
</dbReference>
<feature type="repeat" description="RCC1" evidence="2">
    <location>
        <begin position="40"/>
        <end position="94"/>
    </location>
</feature>
<dbReference type="AlphaFoldDB" id="L1JLG8"/>
<dbReference type="PRINTS" id="PR00633">
    <property type="entry name" value="RCCNDNSATION"/>
</dbReference>
<dbReference type="GeneID" id="17305863"/>
<reference evidence="5" key="2">
    <citation type="submission" date="2012-11" db="EMBL/GenBank/DDBJ databases">
        <authorList>
            <person name="Kuo A."/>
            <person name="Curtis B.A."/>
            <person name="Tanifuji G."/>
            <person name="Burki F."/>
            <person name="Gruber A."/>
            <person name="Irimia M."/>
            <person name="Maruyama S."/>
            <person name="Arias M.C."/>
            <person name="Ball S.G."/>
            <person name="Gile G.H."/>
            <person name="Hirakawa Y."/>
            <person name="Hopkins J.F."/>
            <person name="Rensing S.A."/>
            <person name="Schmutz J."/>
            <person name="Symeonidi A."/>
            <person name="Elias M."/>
            <person name="Eveleigh R.J."/>
            <person name="Herman E.K."/>
            <person name="Klute M.J."/>
            <person name="Nakayama T."/>
            <person name="Obornik M."/>
            <person name="Reyes-Prieto A."/>
            <person name="Armbrust E.V."/>
            <person name="Aves S.J."/>
            <person name="Beiko R.G."/>
            <person name="Coutinho P."/>
            <person name="Dacks J.B."/>
            <person name="Durnford D.G."/>
            <person name="Fast N.M."/>
            <person name="Green B.R."/>
            <person name="Grisdale C."/>
            <person name="Hempe F."/>
            <person name="Henrissat B."/>
            <person name="Hoppner M.P."/>
            <person name="Ishida K.-I."/>
            <person name="Kim E."/>
            <person name="Koreny L."/>
            <person name="Kroth P.G."/>
            <person name="Liu Y."/>
            <person name="Malik S.-B."/>
            <person name="Maier U.G."/>
            <person name="McRose D."/>
            <person name="Mock T."/>
            <person name="Neilson J.A."/>
            <person name="Onodera N.T."/>
            <person name="Poole A.M."/>
            <person name="Pritham E.J."/>
            <person name="Richards T.A."/>
            <person name="Rocap G."/>
            <person name="Roy S.W."/>
            <person name="Sarai C."/>
            <person name="Schaack S."/>
            <person name="Shirato S."/>
            <person name="Slamovits C.H."/>
            <person name="Spencer D.F."/>
            <person name="Suzuki S."/>
            <person name="Worden A.Z."/>
            <person name="Zauner S."/>
            <person name="Barry K."/>
            <person name="Bell C."/>
            <person name="Bharti A.K."/>
            <person name="Crow J.A."/>
            <person name="Grimwood J."/>
            <person name="Kramer R."/>
            <person name="Lindquist E."/>
            <person name="Lucas S."/>
            <person name="Salamov A."/>
            <person name="McFadden G.I."/>
            <person name="Lane C.E."/>
            <person name="Keeling P.J."/>
            <person name="Gray M.W."/>
            <person name="Grigoriev I.V."/>
            <person name="Archibald J.M."/>
        </authorList>
    </citation>
    <scope>NUCLEOTIDE SEQUENCE</scope>
    <source>
        <strain evidence="5">CCMP2712</strain>
    </source>
</reference>
<dbReference type="OrthoDB" id="10256179at2759"/>
<dbReference type="EnsemblProtists" id="EKX49192">
    <property type="protein sequence ID" value="EKX49192"/>
    <property type="gene ID" value="GUITHDRAFT_48795"/>
</dbReference>
<reference evidence="3 5" key="1">
    <citation type="journal article" date="2012" name="Nature">
        <title>Algal genomes reveal evolutionary mosaicism and the fate of nucleomorphs.</title>
        <authorList>
            <consortium name="DOE Joint Genome Institute"/>
            <person name="Curtis B.A."/>
            <person name="Tanifuji G."/>
            <person name="Burki F."/>
            <person name="Gruber A."/>
            <person name="Irimia M."/>
            <person name="Maruyama S."/>
            <person name="Arias M.C."/>
            <person name="Ball S.G."/>
            <person name="Gile G.H."/>
            <person name="Hirakawa Y."/>
            <person name="Hopkins J.F."/>
            <person name="Kuo A."/>
            <person name="Rensing S.A."/>
            <person name="Schmutz J."/>
            <person name="Symeonidi A."/>
            <person name="Elias M."/>
            <person name="Eveleigh R.J."/>
            <person name="Herman E.K."/>
            <person name="Klute M.J."/>
            <person name="Nakayama T."/>
            <person name="Obornik M."/>
            <person name="Reyes-Prieto A."/>
            <person name="Armbrust E.V."/>
            <person name="Aves S.J."/>
            <person name="Beiko R.G."/>
            <person name="Coutinho P."/>
            <person name="Dacks J.B."/>
            <person name="Durnford D.G."/>
            <person name="Fast N.M."/>
            <person name="Green B.R."/>
            <person name="Grisdale C.J."/>
            <person name="Hempel F."/>
            <person name="Henrissat B."/>
            <person name="Hoppner M.P."/>
            <person name="Ishida K."/>
            <person name="Kim E."/>
            <person name="Koreny L."/>
            <person name="Kroth P.G."/>
            <person name="Liu Y."/>
            <person name="Malik S.B."/>
            <person name="Maier U.G."/>
            <person name="McRose D."/>
            <person name="Mock T."/>
            <person name="Neilson J.A."/>
            <person name="Onodera N.T."/>
            <person name="Poole A.M."/>
            <person name="Pritham E.J."/>
            <person name="Richards T.A."/>
            <person name="Rocap G."/>
            <person name="Roy S.W."/>
            <person name="Sarai C."/>
            <person name="Schaack S."/>
            <person name="Shirato S."/>
            <person name="Slamovits C.H."/>
            <person name="Spencer D.F."/>
            <person name="Suzuki S."/>
            <person name="Worden A.Z."/>
            <person name="Zauner S."/>
            <person name="Barry K."/>
            <person name="Bell C."/>
            <person name="Bharti A.K."/>
            <person name="Crow J.A."/>
            <person name="Grimwood J."/>
            <person name="Kramer R."/>
            <person name="Lindquist E."/>
            <person name="Lucas S."/>
            <person name="Salamov A."/>
            <person name="McFadden G.I."/>
            <person name="Lane C.E."/>
            <person name="Keeling P.J."/>
            <person name="Gray M.W."/>
            <person name="Grigoriev I.V."/>
            <person name="Archibald J.M."/>
        </authorList>
    </citation>
    <scope>NUCLEOTIDE SEQUENCE</scope>
    <source>
        <strain evidence="3 5">CCMP2712</strain>
    </source>
</reference>
<protein>
    <submittedName>
        <fullName evidence="3 4">Uncharacterized protein</fullName>
    </submittedName>
</protein>
<keyword evidence="1" id="KW-0677">Repeat</keyword>
<dbReference type="InterPro" id="IPR051210">
    <property type="entry name" value="Ub_ligase/GEF_domain"/>
</dbReference>
<sequence>PDDVPAPCRVRGLDGASILQIAVGLFHTLFLVEEEGTGRGMLFSAGANEVGQLGRGGTDLRMSDRSPCLVPALSGENVLCVAAGWDFSLAILEGGKVVGWGWDRKGQLGMGIQVVEGAGGCKEGYDMFCEPRVIELPEEQGGAARATVVACGSLHCMIATEGGRLYACGSNSNGQLGLGDKEDRRRMTRVSFFDGCEIRKIACGDEHTLVLLTNGTLFGFGKNQLGQLG</sequence>
<feature type="repeat" description="RCC1" evidence="2">
    <location>
        <begin position="95"/>
        <end position="162"/>
    </location>
</feature>
<dbReference type="Proteomes" id="UP000011087">
    <property type="component" value="Unassembled WGS sequence"/>
</dbReference>
<evidence type="ECO:0000313" key="5">
    <source>
        <dbReference type="Proteomes" id="UP000011087"/>
    </source>
</evidence>
<dbReference type="STRING" id="905079.L1JLG8"/>
<dbReference type="eggNOG" id="KOG1426">
    <property type="taxonomic scope" value="Eukaryota"/>
</dbReference>
<dbReference type="Pfam" id="PF00415">
    <property type="entry name" value="RCC1"/>
    <property type="match status" value="3"/>
</dbReference>
<dbReference type="RefSeq" id="XP_005836172.1">
    <property type="nucleotide sequence ID" value="XM_005836115.1"/>
</dbReference>
<dbReference type="PROSITE" id="PS00626">
    <property type="entry name" value="RCC1_2"/>
    <property type="match status" value="1"/>
</dbReference>
<dbReference type="HOGENOM" id="CLU_005210_2_7_1"/>
<dbReference type="InterPro" id="IPR000408">
    <property type="entry name" value="Reg_chr_condens"/>
</dbReference>
<evidence type="ECO:0000256" key="2">
    <source>
        <dbReference type="PROSITE-ProRule" id="PRU00235"/>
    </source>
</evidence>
<dbReference type="EMBL" id="JH992983">
    <property type="protein sequence ID" value="EKX49192.1"/>
    <property type="molecule type" value="Genomic_DNA"/>
</dbReference>
<feature type="non-terminal residue" evidence="3">
    <location>
        <position position="1"/>
    </location>
</feature>